<evidence type="ECO:0000313" key="17">
    <source>
        <dbReference type="Proteomes" id="UP000746747"/>
    </source>
</evidence>
<evidence type="ECO:0000256" key="13">
    <source>
        <dbReference type="ARBA" id="ARBA00074113"/>
    </source>
</evidence>
<evidence type="ECO:0000256" key="5">
    <source>
        <dbReference type="ARBA" id="ARBA00022490"/>
    </source>
</evidence>
<dbReference type="EC" id="3.4.11.14" evidence="12"/>
<keyword evidence="7" id="KW-0479">Metal-binding</keyword>
<comment type="caution">
    <text evidence="16">The sequence shown here is derived from an EMBL/GenBank/DDBJ whole genome shotgun (WGS) entry which is preliminary data.</text>
</comment>
<evidence type="ECO:0000256" key="11">
    <source>
        <dbReference type="ARBA" id="ARBA00052895"/>
    </source>
</evidence>
<comment type="subcellular location">
    <subcellularLocation>
        <location evidence="2">Cytoplasm</location>
    </subcellularLocation>
</comment>
<keyword evidence="4" id="KW-0031">Aminopeptidase</keyword>
<evidence type="ECO:0000259" key="15">
    <source>
        <dbReference type="Pfam" id="PF11838"/>
    </source>
</evidence>
<comment type="cofactor">
    <cofactor evidence="1">
        <name>Zn(2+)</name>
        <dbReference type="ChEBI" id="CHEBI:29105"/>
    </cofactor>
</comment>
<evidence type="ECO:0000256" key="8">
    <source>
        <dbReference type="ARBA" id="ARBA00022801"/>
    </source>
</evidence>
<keyword evidence="5" id="KW-0963">Cytoplasm</keyword>
<sequence>RFLADGTVDEKNSLWQIPITISISSKPEKIKERILLKEFERDVTINDVDPKDWIKLNVGSTGFYRVLYSHDMLQALLPDFSTKKIPVLDRFGIANDMFAL</sequence>
<dbReference type="Pfam" id="PF11838">
    <property type="entry name" value="ERAP1_C"/>
    <property type="match status" value="1"/>
</dbReference>
<dbReference type="FunFam" id="2.60.40.1910:FF:000002">
    <property type="entry name" value="Aminopeptidase"/>
    <property type="match status" value="1"/>
</dbReference>
<evidence type="ECO:0000256" key="1">
    <source>
        <dbReference type="ARBA" id="ARBA00001947"/>
    </source>
</evidence>
<keyword evidence="17" id="KW-1185">Reference proteome</keyword>
<keyword evidence="8" id="KW-0378">Hydrolase</keyword>
<gene>
    <name evidence="16" type="ORF">CJOHNSTONI_LOCUS2408</name>
</gene>
<dbReference type="GO" id="GO:0005737">
    <property type="term" value="C:cytoplasm"/>
    <property type="evidence" value="ECO:0007669"/>
    <property type="project" value="UniProtKB-SubCell"/>
</dbReference>
<dbReference type="PANTHER" id="PTHR11533">
    <property type="entry name" value="PROTEASE M1 ZINC METALLOPROTEASE"/>
    <property type="match status" value="1"/>
</dbReference>
<dbReference type="GO" id="GO:0008270">
    <property type="term" value="F:zinc ion binding"/>
    <property type="evidence" value="ECO:0007669"/>
    <property type="project" value="TreeGrafter"/>
</dbReference>
<dbReference type="InterPro" id="IPR050344">
    <property type="entry name" value="Peptidase_M1_aminopeptidases"/>
</dbReference>
<dbReference type="GO" id="GO:0016020">
    <property type="term" value="C:membrane"/>
    <property type="evidence" value="ECO:0007669"/>
    <property type="project" value="TreeGrafter"/>
</dbReference>
<keyword evidence="6" id="KW-0645">Protease</keyword>
<dbReference type="GO" id="GO:0070006">
    <property type="term" value="F:metalloaminopeptidase activity"/>
    <property type="evidence" value="ECO:0007669"/>
    <property type="project" value="TreeGrafter"/>
</dbReference>
<evidence type="ECO:0000256" key="4">
    <source>
        <dbReference type="ARBA" id="ARBA00022438"/>
    </source>
</evidence>
<evidence type="ECO:0000256" key="12">
    <source>
        <dbReference type="ARBA" id="ARBA00066316"/>
    </source>
</evidence>
<evidence type="ECO:0000256" key="2">
    <source>
        <dbReference type="ARBA" id="ARBA00004496"/>
    </source>
</evidence>
<evidence type="ECO:0000256" key="3">
    <source>
        <dbReference type="ARBA" id="ARBA00010136"/>
    </source>
</evidence>
<comment type="catalytic activity">
    <reaction evidence="11">
        <text>Release of an N-terminal amino acid, preferentially alanine, from a wide range of peptides, amides and arylamides.</text>
        <dbReference type="EC" id="3.4.11.14"/>
    </reaction>
</comment>
<dbReference type="GO" id="GO:0006508">
    <property type="term" value="P:proteolysis"/>
    <property type="evidence" value="ECO:0007669"/>
    <property type="project" value="UniProtKB-KW"/>
</dbReference>
<reference evidence="16" key="1">
    <citation type="submission" date="2021-09" db="EMBL/GenBank/DDBJ databases">
        <authorList>
            <consortium name="Pathogen Informatics"/>
        </authorList>
    </citation>
    <scope>NUCLEOTIDE SEQUENCE</scope>
</reference>
<keyword evidence="10" id="KW-0482">Metalloprotease</keyword>
<dbReference type="EMBL" id="CAKAEH010000859">
    <property type="protein sequence ID" value="CAG9532065.1"/>
    <property type="molecule type" value="Genomic_DNA"/>
</dbReference>
<dbReference type="Gene3D" id="2.60.40.1910">
    <property type="match status" value="1"/>
</dbReference>
<dbReference type="OrthoDB" id="10031169at2759"/>
<dbReference type="InterPro" id="IPR024571">
    <property type="entry name" value="ERAP1-like_C_dom"/>
</dbReference>
<dbReference type="PANTHER" id="PTHR11533:SF174">
    <property type="entry name" value="PUROMYCIN-SENSITIVE AMINOPEPTIDASE-RELATED"/>
    <property type="match status" value="1"/>
</dbReference>
<accession>A0A8J2PRA8</accession>
<proteinExistence type="inferred from homology"/>
<evidence type="ECO:0000256" key="14">
    <source>
        <dbReference type="ARBA" id="ARBA00081993"/>
    </source>
</evidence>
<keyword evidence="9" id="KW-0862">Zinc</keyword>
<evidence type="ECO:0000256" key="9">
    <source>
        <dbReference type="ARBA" id="ARBA00022833"/>
    </source>
</evidence>
<comment type="similarity">
    <text evidence="3">Belongs to the peptidase M1 family.</text>
</comment>
<feature type="non-terminal residue" evidence="16">
    <location>
        <position position="1"/>
    </location>
</feature>
<dbReference type="AlphaFoldDB" id="A0A8J2PRA8"/>
<evidence type="ECO:0000256" key="10">
    <source>
        <dbReference type="ARBA" id="ARBA00023049"/>
    </source>
</evidence>
<protein>
    <recommendedName>
        <fullName evidence="13">Puromycin-sensitive aminopeptidase</fullName>
        <ecNumber evidence="12">3.4.11.14</ecNumber>
    </recommendedName>
    <alternativeName>
        <fullName evidence="14">Cytosol alanyl aminopeptidase</fullName>
    </alternativeName>
</protein>
<organism evidence="16 17">
    <name type="scientific">Cercopithifilaria johnstoni</name>
    <dbReference type="NCBI Taxonomy" id="2874296"/>
    <lineage>
        <taxon>Eukaryota</taxon>
        <taxon>Metazoa</taxon>
        <taxon>Ecdysozoa</taxon>
        <taxon>Nematoda</taxon>
        <taxon>Chromadorea</taxon>
        <taxon>Rhabditida</taxon>
        <taxon>Spirurina</taxon>
        <taxon>Spiruromorpha</taxon>
        <taxon>Filarioidea</taxon>
        <taxon>Onchocercidae</taxon>
        <taxon>Cercopithifilaria</taxon>
    </lineage>
</organism>
<evidence type="ECO:0000313" key="16">
    <source>
        <dbReference type="EMBL" id="CAG9532065.1"/>
    </source>
</evidence>
<evidence type="ECO:0000256" key="6">
    <source>
        <dbReference type="ARBA" id="ARBA00022670"/>
    </source>
</evidence>
<feature type="non-terminal residue" evidence="16">
    <location>
        <position position="100"/>
    </location>
</feature>
<dbReference type="GO" id="GO:0042277">
    <property type="term" value="F:peptide binding"/>
    <property type="evidence" value="ECO:0007669"/>
    <property type="project" value="TreeGrafter"/>
</dbReference>
<dbReference type="GO" id="GO:0043171">
    <property type="term" value="P:peptide catabolic process"/>
    <property type="evidence" value="ECO:0007669"/>
    <property type="project" value="TreeGrafter"/>
</dbReference>
<feature type="domain" description="ERAP1-like C-terminal" evidence="15">
    <location>
        <begin position="53"/>
        <end position="100"/>
    </location>
</feature>
<dbReference type="Proteomes" id="UP000746747">
    <property type="component" value="Unassembled WGS sequence"/>
</dbReference>
<evidence type="ECO:0000256" key="7">
    <source>
        <dbReference type="ARBA" id="ARBA00022723"/>
    </source>
</evidence>
<dbReference type="GO" id="GO:0005615">
    <property type="term" value="C:extracellular space"/>
    <property type="evidence" value="ECO:0007669"/>
    <property type="project" value="TreeGrafter"/>
</dbReference>
<dbReference type="GO" id="GO:0016285">
    <property type="term" value="F:alanyl aminopeptidase activity"/>
    <property type="evidence" value="ECO:0007669"/>
    <property type="project" value="UniProtKB-EC"/>
</dbReference>
<name>A0A8J2PRA8_9BILA</name>